<dbReference type="PROSITE" id="PS50850">
    <property type="entry name" value="MFS"/>
    <property type="match status" value="1"/>
</dbReference>
<dbReference type="GO" id="GO:0022857">
    <property type="term" value="F:transmembrane transporter activity"/>
    <property type="evidence" value="ECO:0007669"/>
    <property type="project" value="InterPro"/>
</dbReference>
<dbReference type="PANTHER" id="PTHR23504:SF39">
    <property type="entry name" value="TRANSPORTER, PUTATIVE (AFU_ORTHOLOGUE AFUA_6G03860)-RELATED"/>
    <property type="match status" value="1"/>
</dbReference>
<evidence type="ECO:0000256" key="4">
    <source>
        <dbReference type="ARBA" id="ARBA00022989"/>
    </source>
</evidence>
<evidence type="ECO:0000256" key="3">
    <source>
        <dbReference type="ARBA" id="ARBA00022692"/>
    </source>
</evidence>
<evidence type="ECO:0000259" key="8">
    <source>
        <dbReference type="PROSITE" id="PS50850"/>
    </source>
</evidence>
<evidence type="ECO:0000256" key="6">
    <source>
        <dbReference type="SAM" id="MobiDB-lite"/>
    </source>
</evidence>
<feature type="region of interest" description="Disordered" evidence="6">
    <location>
        <begin position="320"/>
        <end position="376"/>
    </location>
</feature>
<dbReference type="InterPro" id="IPR036259">
    <property type="entry name" value="MFS_trans_sf"/>
</dbReference>
<feature type="transmembrane region" description="Helical" evidence="7">
    <location>
        <begin position="129"/>
        <end position="149"/>
    </location>
</feature>
<gene>
    <name evidence="9" type="ORF">P8C59_009113</name>
</gene>
<keyword evidence="10" id="KW-1185">Reference proteome</keyword>
<dbReference type="GO" id="GO:0016020">
    <property type="term" value="C:membrane"/>
    <property type="evidence" value="ECO:0007669"/>
    <property type="project" value="UniProtKB-SubCell"/>
</dbReference>
<feature type="region of interest" description="Disordered" evidence="6">
    <location>
        <begin position="597"/>
        <end position="622"/>
    </location>
</feature>
<keyword evidence="4 7" id="KW-1133">Transmembrane helix</keyword>
<evidence type="ECO:0000256" key="2">
    <source>
        <dbReference type="ARBA" id="ARBA00022448"/>
    </source>
</evidence>
<protein>
    <recommendedName>
        <fullName evidence="8">Major facilitator superfamily (MFS) profile domain-containing protein</fullName>
    </recommendedName>
</protein>
<keyword evidence="5 7" id="KW-0472">Membrane</keyword>
<dbReference type="PANTHER" id="PTHR23504">
    <property type="entry name" value="MAJOR FACILITATOR SUPERFAMILY DOMAIN-CONTAINING PROTEIN 10"/>
    <property type="match status" value="1"/>
</dbReference>
<dbReference type="EMBL" id="JAQQPM010000009">
    <property type="protein sequence ID" value="KAK2074943.1"/>
    <property type="molecule type" value="Genomic_DNA"/>
</dbReference>
<name>A0AAD9MJB1_9PEZI</name>
<evidence type="ECO:0000256" key="5">
    <source>
        <dbReference type="ARBA" id="ARBA00023136"/>
    </source>
</evidence>
<evidence type="ECO:0000256" key="7">
    <source>
        <dbReference type="SAM" id="Phobius"/>
    </source>
</evidence>
<keyword evidence="3 7" id="KW-0812">Transmembrane</keyword>
<dbReference type="Pfam" id="PF07690">
    <property type="entry name" value="MFS_1"/>
    <property type="match status" value="1"/>
</dbReference>
<dbReference type="PRINTS" id="PR01035">
    <property type="entry name" value="TCRTETA"/>
</dbReference>
<reference evidence="9" key="1">
    <citation type="journal article" date="2023" name="Mol. Plant Microbe Interact.">
        <title>Elucidating the Obligate Nature and Biological Capacity of an Invasive Fungal Corn Pathogen.</title>
        <authorList>
            <person name="MacCready J.S."/>
            <person name="Roggenkamp E.M."/>
            <person name="Gdanetz K."/>
            <person name="Chilvers M.I."/>
        </authorList>
    </citation>
    <scope>NUCLEOTIDE SEQUENCE</scope>
    <source>
        <strain evidence="9">PM02</strain>
    </source>
</reference>
<feature type="compositionally biased region" description="Acidic residues" evidence="6">
    <location>
        <begin position="597"/>
        <end position="614"/>
    </location>
</feature>
<proteinExistence type="predicted"/>
<evidence type="ECO:0000313" key="9">
    <source>
        <dbReference type="EMBL" id="KAK2074943.1"/>
    </source>
</evidence>
<feature type="transmembrane region" description="Helical" evidence="7">
    <location>
        <begin position="161"/>
        <end position="187"/>
    </location>
</feature>
<accession>A0AAD9MJB1</accession>
<comment type="subcellular location">
    <subcellularLocation>
        <location evidence="1">Membrane</location>
        <topology evidence="1">Multi-pass membrane protein</topology>
    </subcellularLocation>
</comment>
<feature type="transmembrane region" description="Helical" evidence="7">
    <location>
        <begin position="252"/>
        <end position="273"/>
    </location>
</feature>
<organism evidence="9 10">
    <name type="scientific">Phyllachora maydis</name>
    <dbReference type="NCBI Taxonomy" id="1825666"/>
    <lineage>
        <taxon>Eukaryota</taxon>
        <taxon>Fungi</taxon>
        <taxon>Dikarya</taxon>
        <taxon>Ascomycota</taxon>
        <taxon>Pezizomycotina</taxon>
        <taxon>Sordariomycetes</taxon>
        <taxon>Sordariomycetidae</taxon>
        <taxon>Phyllachorales</taxon>
        <taxon>Phyllachoraceae</taxon>
        <taxon>Phyllachora</taxon>
    </lineage>
</organism>
<feature type="transmembrane region" description="Helical" evidence="7">
    <location>
        <begin position="218"/>
        <end position="240"/>
    </location>
</feature>
<evidence type="ECO:0000256" key="1">
    <source>
        <dbReference type="ARBA" id="ARBA00004141"/>
    </source>
</evidence>
<dbReference type="InterPro" id="IPR011701">
    <property type="entry name" value="MFS"/>
</dbReference>
<feature type="region of interest" description="Disordered" evidence="6">
    <location>
        <begin position="1"/>
        <end position="87"/>
    </location>
</feature>
<keyword evidence="2" id="KW-0813">Transport</keyword>
<sequence length="622" mass="65506">MASSSRPTRPPMRLLSSGSFHAGAPIPSPWRRGLAGGPMRRQSTYPYPYQYHTFPTPTPPLPSTPSETTQHNNNDGEGDSDGESDGDDGQLGLLALLSLAEQTALNSISPYVPAMVASYPEVPDGEEGLYVGILASAFALAQLATNLLWGYTADKIGRKPVLLLGALCLMLCFAVFGFCTTFAQLIVVHVAMGLFNGNAAVVPTCLGEITNRSNQSRAFIWLPLMYSIGGITGPAVGGLLVRTAERSQYPFLAPNILSAALLLSAAVVLAVYFDETLEGLDDESWQWLRKALACCGLFRNGKPTRSRSWSARWSIRASRSTVHEDSEGNGSGSDDDADADDGHDSRGLRQGLLGPRDGTNSAPTENAGDTKLESDQSSAFRQLANRTTVTLLGTYLVFQLSNISFNSLFPIFASAPGPTGRELGPSTIGLGLSVAGFATILFQIFAFHPIMTRMGNLGTYRLAILGIAASTALMPLIGHLDDAPLFGIGSGKIWLYLELGTILVFKNASAVGGLSSVMLLITNSAPSHETLGTLNGIAQTLSAAGRSVGPLLSGGLFTLSTRLPGLGDLFAWGVFAGIALVGWFGTLSIRRDGLESADWDGGPEEGNEDGEGADVEAAAGAR</sequence>
<feature type="compositionally biased region" description="Acidic residues" evidence="6">
    <location>
        <begin position="76"/>
        <end position="87"/>
    </location>
</feature>
<feature type="domain" description="Major facilitator superfamily (MFS) profile" evidence="8">
    <location>
        <begin position="90"/>
        <end position="594"/>
    </location>
</feature>
<dbReference type="Gene3D" id="1.20.1250.20">
    <property type="entry name" value="MFS general substrate transporter like domains"/>
    <property type="match status" value="1"/>
</dbReference>
<feature type="transmembrane region" description="Helical" evidence="7">
    <location>
        <begin position="428"/>
        <end position="447"/>
    </location>
</feature>
<dbReference type="InterPro" id="IPR001958">
    <property type="entry name" value="Tet-R_TetA/multi-R_MdtG-like"/>
</dbReference>
<evidence type="ECO:0000313" key="10">
    <source>
        <dbReference type="Proteomes" id="UP001217918"/>
    </source>
</evidence>
<dbReference type="InterPro" id="IPR020846">
    <property type="entry name" value="MFS_dom"/>
</dbReference>
<dbReference type="Proteomes" id="UP001217918">
    <property type="component" value="Unassembled WGS sequence"/>
</dbReference>
<feature type="transmembrane region" description="Helical" evidence="7">
    <location>
        <begin position="569"/>
        <end position="589"/>
    </location>
</feature>
<dbReference type="SUPFAM" id="SSF103473">
    <property type="entry name" value="MFS general substrate transporter"/>
    <property type="match status" value="1"/>
</dbReference>
<dbReference type="AlphaFoldDB" id="A0AAD9MJB1"/>
<comment type="caution">
    <text evidence="9">The sequence shown here is derived from an EMBL/GenBank/DDBJ whole genome shotgun (WGS) entry which is preliminary data.</text>
</comment>
<feature type="transmembrane region" description="Helical" evidence="7">
    <location>
        <begin position="459"/>
        <end position="477"/>
    </location>
</feature>